<dbReference type="Pfam" id="PF04967">
    <property type="entry name" value="HTH_10"/>
    <property type="match status" value="1"/>
</dbReference>
<keyword evidence="2" id="KW-0804">Transcription</keyword>
<dbReference type="InterPro" id="IPR007050">
    <property type="entry name" value="HTH_bacterioopsin"/>
</dbReference>
<accession>A0ABD5RGA7</accession>
<dbReference type="RefSeq" id="WP_227231165.1">
    <property type="nucleotide sequence ID" value="NZ_JAJCVJ010000003.1"/>
</dbReference>
<proteinExistence type="predicted"/>
<comment type="caution">
    <text evidence="5">The sequence shown here is derived from an EMBL/GenBank/DDBJ whole genome shotgun (WGS) entry which is preliminary data.</text>
</comment>
<feature type="domain" description="HTH bat-type" evidence="4">
    <location>
        <begin position="145"/>
        <end position="196"/>
    </location>
</feature>
<dbReference type="PANTHER" id="PTHR34236:SF1">
    <property type="entry name" value="DIMETHYL SULFOXIDE REDUCTASE TRANSCRIPTIONAL ACTIVATOR"/>
    <property type="match status" value="1"/>
</dbReference>
<dbReference type="Proteomes" id="UP001596201">
    <property type="component" value="Unassembled WGS sequence"/>
</dbReference>
<gene>
    <name evidence="5" type="ORF">ACFPJ5_19450</name>
</gene>
<feature type="region of interest" description="Disordered" evidence="3">
    <location>
        <begin position="200"/>
        <end position="225"/>
    </location>
</feature>
<dbReference type="InterPro" id="IPR013324">
    <property type="entry name" value="RNA_pol_sigma_r3/r4-like"/>
</dbReference>
<evidence type="ECO:0000256" key="3">
    <source>
        <dbReference type="SAM" id="MobiDB-lite"/>
    </source>
</evidence>
<evidence type="ECO:0000313" key="6">
    <source>
        <dbReference type="Proteomes" id="UP001596201"/>
    </source>
</evidence>
<name>A0ABD5RGA7_9EURY</name>
<dbReference type="PANTHER" id="PTHR34236">
    <property type="entry name" value="DIMETHYL SULFOXIDE REDUCTASE TRANSCRIPTIONAL ACTIVATOR"/>
    <property type="match status" value="1"/>
</dbReference>
<dbReference type="InterPro" id="IPR036388">
    <property type="entry name" value="WH-like_DNA-bd_sf"/>
</dbReference>
<keyword evidence="1" id="KW-0805">Transcription regulation</keyword>
<evidence type="ECO:0000259" key="4">
    <source>
        <dbReference type="Pfam" id="PF04967"/>
    </source>
</evidence>
<dbReference type="Gene3D" id="1.10.10.10">
    <property type="entry name" value="Winged helix-like DNA-binding domain superfamily/Winged helix DNA-binding domain"/>
    <property type="match status" value="1"/>
</dbReference>
<sequence length="225" mass="25299">MFTATIHFNQHRECILRDLTADVDGPVPIEIEEVRNGSVTFVLRAGEHADAFQTALEAAEHVEYVARLDDVNLLVTKPSCGAYSAIYRNHGTLRRSNTVRGRHREYNVLVFRRDDLKAIIDDLEGFGTVTLGKLETFTETTESPLTDRQREVVVEALARGYYEWPRRINNEDLAEELGISRATLHEHLRRAEKKLLTMGLTDESPLPAQTRPDLGVSHLPDGGPG</sequence>
<keyword evidence="6" id="KW-1185">Reference proteome</keyword>
<organism evidence="5 6">
    <name type="scientific">Salinirubrum litoreum</name>
    <dbReference type="NCBI Taxonomy" id="1126234"/>
    <lineage>
        <taxon>Archaea</taxon>
        <taxon>Methanobacteriati</taxon>
        <taxon>Methanobacteriota</taxon>
        <taxon>Stenosarchaea group</taxon>
        <taxon>Halobacteria</taxon>
        <taxon>Halobacteriales</taxon>
        <taxon>Haloferacaceae</taxon>
        <taxon>Salinirubrum</taxon>
    </lineage>
</organism>
<evidence type="ECO:0000313" key="5">
    <source>
        <dbReference type="EMBL" id="MFC5369110.1"/>
    </source>
</evidence>
<reference evidence="5 6" key="1">
    <citation type="journal article" date="2019" name="Int. J. Syst. Evol. Microbiol.">
        <title>The Global Catalogue of Microorganisms (GCM) 10K type strain sequencing project: providing services to taxonomists for standard genome sequencing and annotation.</title>
        <authorList>
            <consortium name="The Broad Institute Genomics Platform"/>
            <consortium name="The Broad Institute Genome Sequencing Center for Infectious Disease"/>
            <person name="Wu L."/>
            <person name="Ma J."/>
        </authorList>
    </citation>
    <scope>NUCLEOTIDE SEQUENCE [LARGE SCALE GENOMIC DNA]</scope>
    <source>
        <strain evidence="5 6">CGMCC 1.12237</strain>
    </source>
</reference>
<evidence type="ECO:0000256" key="2">
    <source>
        <dbReference type="ARBA" id="ARBA00023163"/>
    </source>
</evidence>
<dbReference type="EMBL" id="JBHSKX010000004">
    <property type="protein sequence ID" value="MFC5369110.1"/>
    <property type="molecule type" value="Genomic_DNA"/>
</dbReference>
<dbReference type="AlphaFoldDB" id="A0ABD5RGA7"/>
<dbReference type="SUPFAM" id="SSF88659">
    <property type="entry name" value="Sigma3 and sigma4 domains of RNA polymerase sigma factors"/>
    <property type="match status" value="1"/>
</dbReference>
<evidence type="ECO:0000256" key="1">
    <source>
        <dbReference type="ARBA" id="ARBA00023015"/>
    </source>
</evidence>
<protein>
    <submittedName>
        <fullName evidence="5">Helix-turn-helix domain-containing protein</fullName>
    </submittedName>
</protein>